<proteinExistence type="predicted"/>
<dbReference type="Pfam" id="PF20168">
    <property type="entry name" value="PDS5"/>
    <property type="match status" value="1"/>
</dbReference>
<feature type="compositionally biased region" description="Basic and acidic residues" evidence="8">
    <location>
        <begin position="716"/>
        <end position="727"/>
    </location>
</feature>
<dbReference type="SUPFAM" id="SSF63748">
    <property type="entry name" value="Tudor/PWWP/MBT"/>
    <property type="match status" value="1"/>
</dbReference>
<feature type="compositionally biased region" description="Basic residues" evidence="8">
    <location>
        <begin position="529"/>
        <end position="540"/>
    </location>
</feature>
<feature type="compositionally biased region" description="Polar residues" evidence="8">
    <location>
        <begin position="384"/>
        <end position="400"/>
    </location>
</feature>
<feature type="region of interest" description="Disordered" evidence="8">
    <location>
        <begin position="322"/>
        <end position="805"/>
    </location>
</feature>
<dbReference type="InterPro" id="IPR039776">
    <property type="entry name" value="Pds5"/>
</dbReference>
<feature type="compositionally biased region" description="Basic and acidic residues" evidence="8">
    <location>
        <begin position="752"/>
        <end position="771"/>
    </location>
</feature>
<evidence type="ECO:0000256" key="4">
    <source>
        <dbReference type="ARBA" id="ARBA00022776"/>
    </source>
</evidence>
<feature type="compositionally biased region" description="Low complexity" evidence="8">
    <location>
        <begin position="1015"/>
        <end position="1026"/>
    </location>
</feature>
<dbReference type="Gene3D" id="2.30.30.140">
    <property type="match status" value="1"/>
</dbReference>
<evidence type="ECO:0000256" key="7">
    <source>
        <dbReference type="ARBA" id="ARBA00023306"/>
    </source>
</evidence>
<feature type="compositionally biased region" description="Basic and acidic residues" evidence="8">
    <location>
        <begin position="368"/>
        <end position="382"/>
    </location>
</feature>
<dbReference type="Proteomes" id="UP001172457">
    <property type="component" value="Chromosome 5"/>
</dbReference>
<comment type="caution">
    <text evidence="9">The sequence shown here is derived from an EMBL/GenBank/DDBJ whole genome shotgun (WGS) entry which is preliminary data.</text>
</comment>
<dbReference type="GO" id="GO:0007064">
    <property type="term" value="P:mitotic sister chromatid cohesion"/>
    <property type="evidence" value="ECO:0007669"/>
    <property type="project" value="InterPro"/>
</dbReference>
<evidence type="ECO:0000256" key="3">
    <source>
        <dbReference type="ARBA" id="ARBA00022763"/>
    </source>
</evidence>
<evidence type="ECO:0000256" key="6">
    <source>
        <dbReference type="ARBA" id="ARBA00023242"/>
    </source>
</evidence>
<feature type="compositionally biased region" description="Polar residues" evidence="8">
    <location>
        <begin position="345"/>
        <end position="367"/>
    </location>
</feature>
<dbReference type="GO" id="GO:0051301">
    <property type="term" value="P:cell division"/>
    <property type="evidence" value="ECO:0007669"/>
    <property type="project" value="UniProtKB-KW"/>
</dbReference>
<feature type="region of interest" description="Disordered" evidence="8">
    <location>
        <begin position="955"/>
        <end position="1087"/>
    </location>
</feature>
<evidence type="ECO:0000313" key="10">
    <source>
        <dbReference type="Proteomes" id="UP001172457"/>
    </source>
</evidence>
<evidence type="ECO:0000313" key="9">
    <source>
        <dbReference type="EMBL" id="KAJ9549618.1"/>
    </source>
</evidence>
<feature type="compositionally biased region" description="Basic residues" evidence="8">
    <location>
        <begin position="1077"/>
        <end position="1087"/>
    </location>
</feature>
<dbReference type="AlphaFoldDB" id="A0AA38T3D1"/>
<gene>
    <name evidence="9" type="ORF">OSB04_022161</name>
</gene>
<dbReference type="InterPro" id="IPR016024">
    <property type="entry name" value="ARM-type_fold"/>
</dbReference>
<dbReference type="GO" id="GO:0005634">
    <property type="term" value="C:nucleus"/>
    <property type="evidence" value="ECO:0007669"/>
    <property type="project" value="UniProtKB-SubCell"/>
</dbReference>
<evidence type="ECO:0000256" key="1">
    <source>
        <dbReference type="ARBA" id="ARBA00004123"/>
    </source>
</evidence>
<keyword evidence="6" id="KW-0539">Nucleus</keyword>
<dbReference type="SUPFAM" id="SSF48371">
    <property type="entry name" value="ARM repeat"/>
    <property type="match status" value="1"/>
</dbReference>
<feature type="compositionally biased region" description="Acidic residues" evidence="8">
    <location>
        <begin position="1051"/>
        <end position="1060"/>
    </location>
</feature>
<feature type="compositionally biased region" description="Low complexity" evidence="8">
    <location>
        <begin position="737"/>
        <end position="749"/>
    </location>
</feature>
<feature type="compositionally biased region" description="Basic and acidic residues" evidence="8">
    <location>
        <begin position="1031"/>
        <end position="1040"/>
    </location>
</feature>
<feature type="compositionally biased region" description="Basic and acidic residues" evidence="8">
    <location>
        <begin position="612"/>
        <end position="625"/>
    </location>
</feature>
<keyword evidence="10" id="KW-1185">Reference proteome</keyword>
<sequence length="1087" mass="118560">MVTTDVELELAQQLREAGKQLSNPSPSEDELLHVLDQTEKLLSKVDQSPNTIMMAALRPPMNALVKGSLLKHSNVDVRISVAACISEITRITAPDAPYSDEEMKDVFQLIVSSLEDLSDTSSRSYAKKSSILETLYKVRSCVILLDLECNMLIVEMFEHFLKSIRDHHVDSIFSWMMNIMVLVLEESEDISIYMLKPLLASIKNNTEGVLPVARKLGEAVLQKSAAKLRPYLIETLRVLGDSLDNYSQVLASICEGTTDAVEHNDENVSVQRQTGENKLAKESSIEAPQACHTIKHVTSLPMYLIYFVYPMLQADESKLTTASSDNAAQVVRGNAERTSLGEADATSNRSSKSVMSNEITVTGNEEGSANKESSKKLEEVVNHPDSNLTSKLDTDASVTEQLVKVEPNPVQTSNKRGKKSKTTLKFVKPSDSSHRHGNEAEKLPNNKKSSIKDVHSSPCRESSAGAVIPSEIEKNTDGPVSDPKAVESCVANGPSQSSSLPDDSHDKKDRLSKKQALPQKVKVSLPYTRCKRAVRSKKKSFGQEDASSTDVVSMEPVSAKAPEGTSDSEIKSPKRARKKTSIIKEDEHPDTVATLEDGKATSAPAMELLETSVKKVDTVDKDSTPVKRRGKKVGAGGSVAKKSKLSGKKIDGGDSETKKPKESGKSTDAADSEAEPSRPSIIKEDESDSDSKPLIQSAKNVGKRKIITKRSGPAANKEEGNDSDNLKVKLSAKKGKTSGSASAKSSSKNKAGKKDGHDKCVEEKDQEKSLSDDDGMDVTLQSALKTAAGEGKSEEALTTTSKRKEPLVTETIKYDDSLVGLKVKVWWPEDEVFYDGVIESFDSKTKKHKVLYDDNEEEILDLKTEKWETVQGISARTKEKGAEVQSTDDFPETPKKKKSKIDSGPSASQEKLKVSAKRCVLPFLELYSNSVFIPITIMITKLDVFLSVNRASGASMSKARVRPVKSAGSKSKDSNSKSQKSSGKPVKETDSKEAGMSEDDDVKTQEIVNKNNQGKQKVVIKTVVKTPQSGKKVDGDDSIKPESGYLNAKESEDEDEDAAETPETAKGKPAEIMKAASKSRKKRKKRF</sequence>
<protein>
    <submittedName>
        <fullName evidence="9">Uncharacterized protein</fullName>
    </submittedName>
</protein>
<evidence type="ECO:0000256" key="2">
    <source>
        <dbReference type="ARBA" id="ARBA00022618"/>
    </source>
</evidence>
<feature type="compositionally biased region" description="Basic and acidic residues" evidence="8">
    <location>
        <begin position="431"/>
        <end position="455"/>
    </location>
</feature>
<feature type="region of interest" description="Disordered" evidence="8">
    <location>
        <begin position="875"/>
        <end position="909"/>
    </location>
</feature>
<dbReference type="PANTHER" id="PTHR12663:SF3">
    <property type="entry name" value="SISTER CHROMATID COHESION PROTEIN PDS5 HOMOLOG C"/>
    <property type="match status" value="1"/>
</dbReference>
<dbReference type="GO" id="GO:0035825">
    <property type="term" value="P:homologous recombination"/>
    <property type="evidence" value="ECO:0007669"/>
    <property type="project" value="UniProtKB-ARBA"/>
</dbReference>
<keyword evidence="2" id="KW-0132">Cell division</keyword>
<organism evidence="9 10">
    <name type="scientific">Centaurea solstitialis</name>
    <name type="common">yellow star-thistle</name>
    <dbReference type="NCBI Taxonomy" id="347529"/>
    <lineage>
        <taxon>Eukaryota</taxon>
        <taxon>Viridiplantae</taxon>
        <taxon>Streptophyta</taxon>
        <taxon>Embryophyta</taxon>
        <taxon>Tracheophyta</taxon>
        <taxon>Spermatophyta</taxon>
        <taxon>Magnoliopsida</taxon>
        <taxon>eudicotyledons</taxon>
        <taxon>Gunneridae</taxon>
        <taxon>Pentapetalae</taxon>
        <taxon>asterids</taxon>
        <taxon>campanulids</taxon>
        <taxon>Asterales</taxon>
        <taxon>Asteraceae</taxon>
        <taxon>Carduoideae</taxon>
        <taxon>Cardueae</taxon>
        <taxon>Centaureinae</taxon>
        <taxon>Centaurea</taxon>
    </lineage>
</organism>
<dbReference type="GO" id="GO:0000785">
    <property type="term" value="C:chromatin"/>
    <property type="evidence" value="ECO:0007669"/>
    <property type="project" value="TreeGrafter"/>
</dbReference>
<dbReference type="PANTHER" id="PTHR12663">
    <property type="entry name" value="ANDROGEN INDUCED INHIBITOR OF PROLIFERATION AS3 / PDS5-RELATED"/>
    <property type="match status" value="1"/>
</dbReference>
<dbReference type="EMBL" id="JARYMX010000005">
    <property type="protein sequence ID" value="KAJ9549618.1"/>
    <property type="molecule type" value="Genomic_DNA"/>
</dbReference>
<feature type="compositionally biased region" description="Basic and acidic residues" evidence="8">
    <location>
        <begin position="648"/>
        <end position="665"/>
    </location>
</feature>
<keyword evidence="5" id="KW-0234">DNA repair</keyword>
<evidence type="ECO:0000256" key="8">
    <source>
        <dbReference type="SAM" id="MobiDB-lite"/>
    </source>
</evidence>
<reference evidence="9" key="1">
    <citation type="submission" date="2023-03" db="EMBL/GenBank/DDBJ databases">
        <title>Chromosome-scale reference genome and RAD-based genetic map of yellow starthistle (Centaurea solstitialis) reveal putative structural variation and QTLs associated with invader traits.</title>
        <authorList>
            <person name="Reatini B."/>
            <person name="Cang F.A."/>
            <person name="Jiang Q."/>
            <person name="Mckibben M.T.W."/>
            <person name="Barker M.S."/>
            <person name="Rieseberg L.H."/>
            <person name="Dlugosch K.M."/>
        </authorList>
    </citation>
    <scope>NUCLEOTIDE SEQUENCE</scope>
    <source>
        <strain evidence="9">CAN-66</strain>
        <tissue evidence="9">Leaf</tissue>
    </source>
</reference>
<accession>A0AA38T3D1</accession>
<dbReference type="CDD" id="cd20404">
    <property type="entry name" value="Tudor_Agenet_AtEML-like"/>
    <property type="match status" value="1"/>
</dbReference>
<keyword evidence="4" id="KW-0498">Mitosis</keyword>
<keyword evidence="3" id="KW-0227">DNA damage</keyword>
<evidence type="ECO:0000256" key="5">
    <source>
        <dbReference type="ARBA" id="ARBA00023204"/>
    </source>
</evidence>
<comment type="subcellular location">
    <subcellularLocation>
        <location evidence="1">Nucleus</location>
    </subcellularLocation>
</comment>
<keyword evidence="7" id="KW-0131">Cell cycle</keyword>
<name>A0AA38T3D1_9ASTR</name>
<feature type="compositionally biased region" description="Basic and acidic residues" evidence="8">
    <location>
        <begin position="985"/>
        <end position="995"/>
    </location>
</feature>
<dbReference type="GO" id="GO:0006281">
    <property type="term" value="P:DNA repair"/>
    <property type="evidence" value="ECO:0007669"/>
    <property type="project" value="UniProtKB-KW"/>
</dbReference>